<protein>
    <recommendedName>
        <fullName evidence="7">Non-homologous end-joining factor 1</fullName>
    </recommendedName>
</protein>
<dbReference type="PANTHER" id="PTHR32235">
    <property type="entry name" value="NON-HOMOLOGOUS END-JOINING FACTOR 1"/>
    <property type="match status" value="1"/>
</dbReference>
<dbReference type="CDD" id="cd22285">
    <property type="entry name" value="HD_XLF_N"/>
    <property type="match status" value="1"/>
</dbReference>
<dbReference type="AlphaFoldDB" id="A0A9W4UGS0"/>
<organism evidence="11 12">
    <name type="scientific">Periconia digitata</name>
    <dbReference type="NCBI Taxonomy" id="1303443"/>
    <lineage>
        <taxon>Eukaryota</taxon>
        <taxon>Fungi</taxon>
        <taxon>Dikarya</taxon>
        <taxon>Ascomycota</taxon>
        <taxon>Pezizomycotina</taxon>
        <taxon>Dothideomycetes</taxon>
        <taxon>Pleosporomycetidae</taxon>
        <taxon>Pleosporales</taxon>
        <taxon>Massarineae</taxon>
        <taxon>Periconiaceae</taxon>
        <taxon>Periconia</taxon>
    </lineage>
</organism>
<sequence>MSFWRPLQLSDEFDDAHIPHLLVKPQFETDSYTVFLTDLTNIWSEQLDLAGIVQRALVEKSPIEVSKQDTAQLTILLDNVQKPLLGHQDATCRVTKTPDATDGGVVLHTTIALPKPLDSLQWKFHLRKRSPATLRNELILPLLMTSQIQHESIHGLIAIISEKDKVITRMTDQFESSNMDLAAAFPSIGIKSRKIVKREQAAKHVPGLRPFDKASWQSKSASLQHEPSTLDVFQEALSHCTPKIPPSLNSDDEADNWWSKIDSELKGIKPRRKEPEPPSRASPASSETDDDETEDEFETHDNFKARQPQNNVQLEQHTHQPSSSPKLDQLANDATTDEEDDDDLDAPVSRSQTRKQSQSQARGKEPSSPNLIPPKVEPSPPQNRDTRKPFRIGGKGSRSRTPSIAPEEVSGANDESTIVTTAHEQQTTTLKAARKPFKIGGKAKAEAAIVQDAAPVAATVEQAPQVEDREETAEEKAERKRQELKRRNEDLAKKQVQSKKKRRF</sequence>
<feature type="region of interest" description="Disordered" evidence="8">
    <location>
        <begin position="267"/>
        <end position="429"/>
    </location>
</feature>
<feature type="compositionally biased region" description="Pro residues" evidence="8">
    <location>
        <begin position="371"/>
        <end position="381"/>
    </location>
</feature>
<evidence type="ECO:0000256" key="4">
    <source>
        <dbReference type="ARBA" id="ARBA00023204"/>
    </source>
</evidence>
<evidence type="ECO:0000259" key="9">
    <source>
        <dbReference type="Pfam" id="PF09302"/>
    </source>
</evidence>
<dbReference type="GO" id="GO:0032807">
    <property type="term" value="C:DNA ligase IV complex"/>
    <property type="evidence" value="ECO:0007669"/>
    <property type="project" value="TreeGrafter"/>
</dbReference>
<keyword evidence="3" id="KW-0238">DNA-binding</keyword>
<evidence type="ECO:0000259" key="10">
    <source>
        <dbReference type="Pfam" id="PF21928"/>
    </source>
</evidence>
<comment type="caution">
    <text evidence="11">The sequence shown here is derived from an EMBL/GenBank/DDBJ whole genome shotgun (WGS) entry which is preliminary data.</text>
</comment>
<feature type="compositionally biased region" description="Polar residues" evidence="8">
    <location>
        <begin position="413"/>
        <end position="429"/>
    </location>
</feature>
<keyword evidence="4" id="KW-0234">DNA repair</keyword>
<feature type="compositionally biased region" description="Acidic residues" evidence="8">
    <location>
        <begin position="335"/>
        <end position="345"/>
    </location>
</feature>
<feature type="compositionally biased region" description="Polar residues" evidence="8">
    <location>
        <begin position="307"/>
        <end position="326"/>
    </location>
</feature>
<reference evidence="11" key="1">
    <citation type="submission" date="2023-01" db="EMBL/GenBank/DDBJ databases">
        <authorList>
            <person name="Van Ghelder C."/>
            <person name="Rancurel C."/>
        </authorList>
    </citation>
    <scope>NUCLEOTIDE SEQUENCE</scope>
    <source>
        <strain evidence="11">CNCM I-4278</strain>
    </source>
</reference>
<keyword evidence="2" id="KW-0227">DNA damage</keyword>
<dbReference type="InterPro" id="IPR038051">
    <property type="entry name" value="XRCC4-like_N_sf"/>
</dbReference>
<name>A0A9W4UGS0_9PLEO</name>
<feature type="compositionally biased region" description="Low complexity" evidence="8">
    <location>
        <begin position="349"/>
        <end position="361"/>
    </location>
</feature>
<feature type="region of interest" description="Disordered" evidence="8">
    <location>
        <begin position="460"/>
        <end position="504"/>
    </location>
</feature>
<dbReference type="EMBL" id="CAOQHR010000005">
    <property type="protein sequence ID" value="CAI6334427.1"/>
    <property type="molecule type" value="Genomic_DNA"/>
</dbReference>
<keyword evidence="5" id="KW-0539">Nucleus</keyword>
<gene>
    <name evidence="11" type="ORF">PDIGIT_LOCUS7487</name>
</gene>
<dbReference type="InterPro" id="IPR053829">
    <property type="entry name" value="XLF-like_CC"/>
</dbReference>
<dbReference type="InterPro" id="IPR052287">
    <property type="entry name" value="NHEJ_factor"/>
</dbReference>
<feature type="compositionally biased region" description="Basic and acidic residues" evidence="8">
    <location>
        <begin position="474"/>
        <end position="493"/>
    </location>
</feature>
<dbReference type="Pfam" id="PF09302">
    <property type="entry name" value="XLF"/>
    <property type="match status" value="1"/>
</dbReference>
<evidence type="ECO:0000313" key="11">
    <source>
        <dbReference type="EMBL" id="CAI6334427.1"/>
    </source>
</evidence>
<dbReference type="InterPro" id="IPR015381">
    <property type="entry name" value="XLF-like_N"/>
</dbReference>
<evidence type="ECO:0000256" key="2">
    <source>
        <dbReference type="ARBA" id="ARBA00022763"/>
    </source>
</evidence>
<dbReference type="GO" id="GO:0006303">
    <property type="term" value="P:double-strand break repair via nonhomologous end joining"/>
    <property type="evidence" value="ECO:0007669"/>
    <property type="project" value="TreeGrafter"/>
</dbReference>
<dbReference type="Pfam" id="PF21928">
    <property type="entry name" value="XLF_CC"/>
    <property type="match status" value="1"/>
</dbReference>
<evidence type="ECO:0000313" key="12">
    <source>
        <dbReference type="Proteomes" id="UP001152607"/>
    </source>
</evidence>
<dbReference type="OrthoDB" id="2155935at2759"/>
<evidence type="ECO:0000256" key="3">
    <source>
        <dbReference type="ARBA" id="ARBA00023125"/>
    </source>
</evidence>
<comment type="similarity">
    <text evidence="6">Belongs to the XRCC4-XLF family. XLF subfamily.</text>
</comment>
<comment type="subcellular location">
    <subcellularLocation>
        <location evidence="1">Nucleus</location>
    </subcellularLocation>
</comment>
<feature type="compositionally biased region" description="Acidic residues" evidence="8">
    <location>
        <begin position="287"/>
        <end position="298"/>
    </location>
</feature>
<dbReference type="Proteomes" id="UP001152607">
    <property type="component" value="Unassembled WGS sequence"/>
</dbReference>
<evidence type="ECO:0000256" key="1">
    <source>
        <dbReference type="ARBA" id="ARBA00004123"/>
    </source>
</evidence>
<dbReference type="PANTHER" id="PTHR32235:SF1">
    <property type="entry name" value="NON-HOMOLOGOUS END-JOINING FACTOR 1"/>
    <property type="match status" value="1"/>
</dbReference>
<accession>A0A9W4UGS0</accession>
<dbReference type="GO" id="GO:0045027">
    <property type="term" value="F:DNA end binding"/>
    <property type="evidence" value="ECO:0007669"/>
    <property type="project" value="TreeGrafter"/>
</dbReference>
<dbReference type="Gene3D" id="2.170.210.10">
    <property type="entry name" value="DNA double-strand break repair and VJ recombination XRCC4, N-terminal"/>
    <property type="match status" value="1"/>
</dbReference>
<evidence type="ECO:0000256" key="8">
    <source>
        <dbReference type="SAM" id="MobiDB-lite"/>
    </source>
</evidence>
<evidence type="ECO:0000256" key="6">
    <source>
        <dbReference type="ARBA" id="ARBA00025747"/>
    </source>
</evidence>
<keyword evidence="12" id="KW-1185">Reference proteome</keyword>
<feature type="domain" description="XLF-like N-terminal" evidence="9">
    <location>
        <begin position="4"/>
        <end position="128"/>
    </location>
</feature>
<feature type="domain" description="XLF-like coiled-coil region" evidence="10">
    <location>
        <begin position="130"/>
        <end position="181"/>
    </location>
</feature>
<evidence type="ECO:0000256" key="5">
    <source>
        <dbReference type="ARBA" id="ARBA00023242"/>
    </source>
</evidence>
<proteinExistence type="inferred from homology"/>
<feature type="compositionally biased region" description="Basic and acidic residues" evidence="8">
    <location>
        <begin position="267"/>
        <end position="277"/>
    </location>
</feature>
<evidence type="ECO:0000256" key="7">
    <source>
        <dbReference type="ARBA" id="ARBA00044529"/>
    </source>
</evidence>